<evidence type="ECO:0000313" key="9">
    <source>
        <dbReference type="EMBL" id="KAH7420691.1"/>
    </source>
</evidence>
<keyword evidence="2" id="KW-0813">Transport</keyword>
<dbReference type="CDD" id="cd01117">
    <property type="entry name" value="YbiR_permease"/>
    <property type="match status" value="1"/>
</dbReference>
<feature type="transmembrane region" description="Helical" evidence="7">
    <location>
        <begin position="102"/>
        <end position="133"/>
    </location>
</feature>
<feature type="transmembrane region" description="Helical" evidence="7">
    <location>
        <begin position="404"/>
        <end position="423"/>
    </location>
</feature>
<feature type="transmembrane region" description="Helical" evidence="7">
    <location>
        <begin position="180"/>
        <end position="204"/>
    </location>
</feature>
<dbReference type="Proteomes" id="UP000825935">
    <property type="component" value="Chromosome 13"/>
</dbReference>
<keyword evidence="4 7" id="KW-0812">Transmembrane</keyword>
<evidence type="ECO:0000256" key="3">
    <source>
        <dbReference type="ARBA" id="ARBA00022475"/>
    </source>
</evidence>
<dbReference type="OrthoDB" id="442352at2759"/>
<feature type="transmembrane region" description="Helical" evidence="7">
    <location>
        <begin position="59"/>
        <end position="81"/>
    </location>
</feature>
<dbReference type="AlphaFoldDB" id="A0A8T2TBS9"/>
<evidence type="ECO:0000256" key="1">
    <source>
        <dbReference type="ARBA" id="ARBA00004651"/>
    </source>
</evidence>
<comment type="caution">
    <text evidence="9">The sequence shown here is derived from an EMBL/GenBank/DDBJ whole genome shotgun (WGS) entry which is preliminary data.</text>
</comment>
<feature type="transmembrane region" description="Helical" evidence="7">
    <location>
        <begin position="6"/>
        <end position="25"/>
    </location>
</feature>
<feature type="transmembrane region" description="Helical" evidence="7">
    <location>
        <begin position="444"/>
        <end position="470"/>
    </location>
</feature>
<comment type="subcellular location">
    <subcellularLocation>
        <location evidence="1">Cell membrane</location>
        <topology evidence="1">Multi-pass membrane protein</topology>
    </subcellularLocation>
</comment>
<dbReference type="GO" id="GO:0055085">
    <property type="term" value="P:transmembrane transport"/>
    <property type="evidence" value="ECO:0007669"/>
    <property type="project" value="InterPro"/>
</dbReference>
<keyword evidence="10" id="KW-1185">Reference proteome</keyword>
<sequence>MPLADINTVILGSFAFFVFWVTATFPKFQALPIGRTAGALVSAALVVVCQVESPDQAYTSINLPILGLLFGTMVVSVYLQRADMFKYLAKALSYRCRGGKDLLCRLSFLVAFTSALFTNDTCCVLFTEFILAFCKERGLPPQPFLLALSTSSNIGSAATPIGNPQNLVIAIKSKISFGKFLVGVLPSMFIGITINTALLLAVYWKQLSTGVIRKVEVQGNDFSHAIEIANVGNQPVEDVGNRREYDPMKPNLVVSLQKCRSIGVDNSGQSNHVSQNADVNEPVSDGFSSGSQAIVVQEATDNVENKAVSEGSQQQVINVTVTQFGSSTSIPPLQSSPSSGLCLEELPKWKSWKNRVWKLSVYLVTIGMLAALLAGLDLSWCTITAAGALIVLDFEDAGPHISKVSYSLLVFFSAMFITVDGFNRTGLPETFWNAVEPHARINHFLGAVLLAAVVILLSNIASNVPTVLLLGPMVAAASRDLPGASETRAWLILAWASTVAGNLTLVGSAANLIVCEQARVSTRMPYNLSFWKHLKFGFPSTLIIAVAGLPLIRG</sequence>
<gene>
    <name evidence="9" type="ORF">KP509_13G017300</name>
</gene>
<dbReference type="PANTHER" id="PTHR43302:SF5">
    <property type="entry name" value="TRANSPORTER ARSB-RELATED"/>
    <property type="match status" value="1"/>
</dbReference>
<evidence type="ECO:0000256" key="5">
    <source>
        <dbReference type="ARBA" id="ARBA00022989"/>
    </source>
</evidence>
<feature type="transmembrane region" description="Helical" evidence="7">
    <location>
        <begin position="359"/>
        <end position="392"/>
    </location>
</feature>
<evidence type="ECO:0000256" key="6">
    <source>
        <dbReference type="ARBA" id="ARBA00023136"/>
    </source>
</evidence>
<dbReference type="OMA" id="KQRRWKV"/>
<proteinExistence type="predicted"/>
<dbReference type="Pfam" id="PF03600">
    <property type="entry name" value="CitMHS"/>
    <property type="match status" value="1"/>
</dbReference>
<evidence type="ECO:0000256" key="7">
    <source>
        <dbReference type="SAM" id="Phobius"/>
    </source>
</evidence>
<feature type="transmembrane region" description="Helical" evidence="7">
    <location>
        <begin position="490"/>
        <end position="514"/>
    </location>
</feature>
<evidence type="ECO:0000313" key="10">
    <source>
        <dbReference type="Proteomes" id="UP000825935"/>
    </source>
</evidence>
<feature type="domain" description="Citrate transporter-like" evidence="8">
    <location>
        <begin position="19"/>
        <end position="500"/>
    </location>
</feature>
<dbReference type="EMBL" id="CM035418">
    <property type="protein sequence ID" value="KAH7420691.1"/>
    <property type="molecule type" value="Genomic_DNA"/>
</dbReference>
<dbReference type="EMBL" id="CM035418">
    <property type="protein sequence ID" value="KAH7420689.1"/>
    <property type="molecule type" value="Genomic_DNA"/>
</dbReference>
<reference evidence="9" key="1">
    <citation type="submission" date="2021-08" db="EMBL/GenBank/DDBJ databases">
        <title>WGS assembly of Ceratopteris richardii.</title>
        <authorList>
            <person name="Marchant D.B."/>
            <person name="Chen G."/>
            <person name="Jenkins J."/>
            <person name="Shu S."/>
            <person name="Leebens-Mack J."/>
            <person name="Grimwood J."/>
            <person name="Schmutz J."/>
            <person name="Soltis P."/>
            <person name="Soltis D."/>
            <person name="Chen Z.-H."/>
        </authorList>
    </citation>
    <scope>NUCLEOTIDE SEQUENCE</scope>
    <source>
        <strain evidence="9">Whitten #5841</strain>
        <tissue evidence="9">Leaf</tissue>
    </source>
</reference>
<evidence type="ECO:0000259" key="8">
    <source>
        <dbReference type="Pfam" id="PF03600"/>
    </source>
</evidence>
<protein>
    <recommendedName>
        <fullName evidence="8">Citrate transporter-like domain-containing protein</fullName>
    </recommendedName>
</protein>
<dbReference type="PANTHER" id="PTHR43302">
    <property type="entry name" value="TRANSPORTER ARSB-RELATED"/>
    <property type="match status" value="1"/>
</dbReference>
<dbReference type="GO" id="GO:0005886">
    <property type="term" value="C:plasma membrane"/>
    <property type="evidence" value="ECO:0007669"/>
    <property type="project" value="UniProtKB-SubCell"/>
</dbReference>
<keyword evidence="3" id="KW-1003">Cell membrane</keyword>
<evidence type="ECO:0000256" key="2">
    <source>
        <dbReference type="ARBA" id="ARBA00022448"/>
    </source>
</evidence>
<organism evidence="9 10">
    <name type="scientific">Ceratopteris richardii</name>
    <name type="common">Triangle waterfern</name>
    <dbReference type="NCBI Taxonomy" id="49495"/>
    <lineage>
        <taxon>Eukaryota</taxon>
        <taxon>Viridiplantae</taxon>
        <taxon>Streptophyta</taxon>
        <taxon>Embryophyta</taxon>
        <taxon>Tracheophyta</taxon>
        <taxon>Polypodiopsida</taxon>
        <taxon>Polypodiidae</taxon>
        <taxon>Polypodiales</taxon>
        <taxon>Pteridineae</taxon>
        <taxon>Pteridaceae</taxon>
        <taxon>Parkerioideae</taxon>
        <taxon>Ceratopteris</taxon>
    </lineage>
</organism>
<name>A0A8T2TBS9_CERRI</name>
<accession>A0A8T2TBS9</accession>
<evidence type="ECO:0000256" key="4">
    <source>
        <dbReference type="ARBA" id="ARBA00022692"/>
    </source>
</evidence>
<dbReference type="InterPro" id="IPR004680">
    <property type="entry name" value="Cit_transptr-like_dom"/>
</dbReference>
<feature type="transmembrane region" description="Helical" evidence="7">
    <location>
        <begin position="534"/>
        <end position="552"/>
    </location>
</feature>
<keyword evidence="6 7" id="KW-0472">Membrane</keyword>
<keyword evidence="5 7" id="KW-1133">Transmembrane helix</keyword>